<evidence type="ECO:0000313" key="3">
    <source>
        <dbReference type="EMBL" id="SFQ66220.1"/>
    </source>
</evidence>
<name>A0A1I6AC69_9BACI</name>
<keyword evidence="4" id="KW-1185">Reference proteome</keyword>
<dbReference type="STRING" id="126156.SAMN05421670_3264"/>
<proteinExistence type="predicted"/>
<dbReference type="RefSeq" id="WP_093537925.1">
    <property type="nucleotide sequence ID" value="NZ_FOXU01000007.1"/>
</dbReference>
<dbReference type="OrthoDB" id="2437505at2"/>
<feature type="domain" description="DUF4825" evidence="2">
    <location>
        <begin position="49"/>
        <end position="126"/>
    </location>
</feature>
<accession>A0A1I6AC69</accession>
<dbReference type="InterPro" id="IPR032250">
    <property type="entry name" value="DUF4825"/>
</dbReference>
<feature type="transmembrane region" description="Helical" evidence="1">
    <location>
        <begin position="6"/>
        <end position="23"/>
    </location>
</feature>
<dbReference type="Pfam" id="PF16107">
    <property type="entry name" value="DUF4825"/>
    <property type="match status" value="1"/>
</dbReference>
<keyword evidence="1" id="KW-0812">Transmembrane</keyword>
<evidence type="ECO:0000256" key="1">
    <source>
        <dbReference type="SAM" id="Phobius"/>
    </source>
</evidence>
<keyword evidence="1" id="KW-1133">Transmembrane helix</keyword>
<dbReference type="Proteomes" id="UP000198734">
    <property type="component" value="Unassembled WGS sequence"/>
</dbReference>
<evidence type="ECO:0000259" key="2">
    <source>
        <dbReference type="Pfam" id="PF16107"/>
    </source>
</evidence>
<dbReference type="EMBL" id="FOXU01000007">
    <property type="protein sequence ID" value="SFQ66220.1"/>
    <property type="molecule type" value="Genomic_DNA"/>
</dbReference>
<dbReference type="AlphaFoldDB" id="A0A1I6AC69"/>
<gene>
    <name evidence="3" type="ORF">SAMN05421670_3264</name>
</gene>
<reference evidence="4" key="1">
    <citation type="submission" date="2016-10" db="EMBL/GenBank/DDBJ databases">
        <authorList>
            <person name="Varghese N."/>
            <person name="Submissions S."/>
        </authorList>
    </citation>
    <scope>NUCLEOTIDE SEQUENCE [LARGE SCALE GENOMIC DNA]</scope>
    <source>
        <strain evidence="4">DSM 11706</strain>
    </source>
</reference>
<protein>
    <recommendedName>
        <fullName evidence="2">DUF4825 domain-containing protein</fullName>
    </recommendedName>
</protein>
<evidence type="ECO:0000313" key="4">
    <source>
        <dbReference type="Proteomes" id="UP000198734"/>
    </source>
</evidence>
<keyword evidence="1" id="KW-0472">Membrane</keyword>
<organism evidence="3 4">
    <name type="scientific">Psychrobacillus psychrotolerans</name>
    <dbReference type="NCBI Taxonomy" id="126156"/>
    <lineage>
        <taxon>Bacteria</taxon>
        <taxon>Bacillati</taxon>
        <taxon>Bacillota</taxon>
        <taxon>Bacilli</taxon>
        <taxon>Bacillales</taxon>
        <taxon>Bacillaceae</taxon>
        <taxon>Psychrobacillus</taxon>
    </lineage>
</organism>
<sequence>MQKTIGLVVGIALVLLIGVFYVLSNNQKQVEKEDVKQLSVETHNFNKVLAYENDYMGNNSNITNLFNKLPLSNYKYTVELEPDTFTAAINYNTSSDEKAVIYNTTAAFVLIKNLEVIDMRFSDQSYVMTRENVEQWFGDDFERLIDPSIFKDKVQNALMESTTTNWIDQYTK</sequence>